<dbReference type="Gene3D" id="3.60.110.10">
    <property type="entry name" value="Carbon-nitrogen hydrolase"/>
    <property type="match status" value="1"/>
</dbReference>
<dbReference type="HAMAP" id="MF_01148">
    <property type="entry name" value="Lnt"/>
    <property type="match status" value="1"/>
</dbReference>
<evidence type="ECO:0000256" key="5">
    <source>
        <dbReference type="ARBA" id="ARBA00022692"/>
    </source>
</evidence>
<dbReference type="PROSITE" id="PS50263">
    <property type="entry name" value="CN_HYDROLASE"/>
    <property type="match status" value="1"/>
</dbReference>
<keyword evidence="8 9" id="KW-0012">Acyltransferase</keyword>
<dbReference type="GO" id="GO:0016410">
    <property type="term" value="F:N-acyltransferase activity"/>
    <property type="evidence" value="ECO:0007669"/>
    <property type="project" value="UniProtKB-UniRule"/>
</dbReference>
<dbReference type="CDD" id="cd07571">
    <property type="entry name" value="ALP_N-acyl_transferase"/>
    <property type="match status" value="1"/>
</dbReference>
<comment type="pathway">
    <text evidence="9">Protein modification; lipoprotein biosynthesis (N-acyl transfer).</text>
</comment>
<keyword evidence="5 9" id="KW-0812">Transmembrane</keyword>
<gene>
    <name evidence="9" type="primary">lnt</name>
    <name evidence="11" type="ORF">J2T57_001044</name>
</gene>
<dbReference type="InterPro" id="IPR045378">
    <property type="entry name" value="LNT_N"/>
</dbReference>
<feature type="transmembrane region" description="Helical" evidence="9">
    <location>
        <begin position="92"/>
        <end position="116"/>
    </location>
</feature>
<protein>
    <recommendedName>
        <fullName evidence="9">Apolipoprotein N-acyltransferase</fullName>
        <shortName evidence="9">ALP N-acyltransferase</shortName>
        <ecNumber evidence="9">2.3.1.269</ecNumber>
    </recommendedName>
</protein>
<comment type="subcellular location">
    <subcellularLocation>
        <location evidence="1 9">Cell membrane</location>
        <topology evidence="1 9">Multi-pass membrane protein</topology>
    </subcellularLocation>
</comment>
<feature type="transmembrane region" description="Helical" evidence="9">
    <location>
        <begin position="37"/>
        <end position="55"/>
    </location>
</feature>
<dbReference type="InterPro" id="IPR003010">
    <property type="entry name" value="C-N_Hydrolase"/>
</dbReference>
<dbReference type="GO" id="GO:0005886">
    <property type="term" value="C:plasma membrane"/>
    <property type="evidence" value="ECO:0007669"/>
    <property type="project" value="UniProtKB-SubCell"/>
</dbReference>
<dbReference type="InterPro" id="IPR004563">
    <property type="entry name" value="Apolipo_AcylTrfase"/>
</dbReference>
<evidence type="ECO:0000256" key="2">
    <source>
        <dbReference type="ARBA" id="ARBA00010065"/>
    </source>
</evidence>
<reference evidence="11" key="1">
    <citation type="submission" date="2022-03" db="EMBL/GenBank/DDBJ databases">
        <title>Genomic Encyclopedia of Type Strains, Phase III (KMG-III): the genomes of soil and plant-associated and newly described type strains.</title>
        <authorList>
            <person name="Whitman W."/>
        </authorList>
    </citation>
    <scope>NUCLEOTIDE SEQUENCE</scope>
    <source>
        <strain evidence="11">ANL 6-2</strain>
    </source>
</reference>
<keyword evidence="6 9" id="KW-1133">Transmembrane helix</keyword>
<comment type="function">
    <text evidence="9">Catalyzes the phospholipid dependent N-acylation of the N-terminal cysteine of apolipoprotein, the last step in lipoprotein maturation.</text>
</comment>
<feature type="transmembrane region" description="Helical" evidence="9">
    <location>
        <begin position="165"/>
        <end position="191"/>
    </location>
</feature>
<proteinExistence type="inferred from homology"/>
<keyword evidence="7 9" id="KW-0472">Membrane</keyword>
<dbReference type="NCBIfam" id="TIGR00546">
    <property type="entry name" value="lnt"/>
    <property type="match status" value="1"/>
</dbReference>
<evidence type="ECO:0000256" key="8">
    <source>
        <dbReference type="ARBA" id="ARBA00023315"/>
    </source>
</evidence>
<keyword evidence="3 9" id="KW-1003">Cell membrane</keyword>
<dbReference type="EMBL" id="JALJXV010000002">
    <property type="protein sequence ID" value="MCP1673945.1"/>
    <property type="molecule type" value="Genomic_DNA"/>
</dbReference>
<dbReference type="RefSeq" id="WP_253475288.1">
    <property type="nucleotide sequence ID" value="NZ_JALJXV010000002.1"/>
</dbReference>
<name>A0AAE3G199_9GAMM</name>
<feature type="transmembrane region" description="Helical" evidence="9">
    <location>
        <begin position="62"/>
        <end position="80"/>
    </location>
</feature>
<evidence type="ECO:0000256" key="3">
    <source>
        <dbReference type="ARBA" id="ARBA00022475"/>
    </source>
</evidence>
<evidence type="ECO:0000256" key="1">
    <source>
        <dbReference type="ARBA" id="ARBA00004651"/>
    </source>
</evidence>
<evidence type="ECO:0000259" key="10">
    <source>
        <dbReference type="PROSITE" id="PS50263"/>
    </source>
</evidence>
<feature type="transmembrane region" description="Helical" evidence="9">
    <location>
        <begin position="476"/>
        <end position="502"/>
    </location>
</feature>
<evidence type="ECO:0000313" key="12">
    <source>
        <dbReference type="Proteomes" id="UP001205843"/>
    </source>
</evidence>
<keyword evidence="12" id="KW-1185">Reference proteome</keyword>
<organism evidence="11 12">
    <name type="scientific">Natronocella acetinitrilica</name>
    <dbReference type="NCBI Taxonomy" id="414046"/>
    <lineage>
        <taxon>Bacteria</taxon>
        <taxon>Pseudomonadati</taxon>
        <taxon>Pseudomonadota</taxon>
        <taxon>Gammaproteobacteria</taxon>
        <taxon>Chromatiales</taxon>
        <taxon>Ectothiorhodospiraceae</taxon>
        <taxon>Natronocella</taxon>
    </lineage>
</organism>
<dbReference type="PANTHER" id="PTHR38686:SF1">
    <property type="entry name" value="APOLIPOPROTEIN N-ACYLTRANSFERASE"/>
    <property type="match status" value="1"/>
</dbReference>
<comment type="caution">
    <text evidence="11">The sequence shown here is derived from an EMBL/GenBank/DDBJ whole genome shotgun (WGS) entry which is preliminary data.</text>
</comment>
<comment type="similarity">
    <text evidence="2 9">Belongs to the CN hydrolase family. Apolipoprotein N-acyltransferase subfamily.</text>
</comment>
<evidence type="ECO:0000256" key="6">
    <source>
        <dbReference type="ARBA" id="ARBA00022989"/>
    </source>
</evidence>
<comment type="catalytic activity">
    <reaction evidence="9">
        <text>N-terminal S-1,2-diacyl-sn-glyceryl-L-cysteinyl-[lipoprotein] + a glycerophospholipid = N-acyl-S-1,2-diacyl-sn-glyceryl-L-cysteinyl-[lipoprotein] + a 2-acyl-sn-glycero-3-phospholipid + H(+)</text>
        <dbReference type="Rhea" id="RHEA:48228"/>
        <dbReference type="Rhea" id="RHEA-COMP:14681"/>
        <dbReference type="Rhea" id="RHEA-COMP:14684"/>
        <dbReference type="ChEBI" id="CHEBI:15378"/>
        <dbReference type="ChEBI" id="CHEBI:136912"/>
        <dbReference type="ChEBI" id="CHEBI:140656"/>
        <dbReference type="ChEBI" id="CHEBI:140657"/>
        <dbReference type="ChEBI" id="CHEBI:140660"/>
        <dbReference type="EC" id="2.3.1.269"/>
    </reaction>
</comment>
<evidence type="ECO:0000313" key="11">
    <source>
        <dbReference type="EMBL" id="MCP1673945.1"/>
    </source>
</evidence>
<dbReference type="Pfam" id="PF20154">
    <property type="entry name" value="LNT_N"/>
    <property type="match status" value="1"/>
</dbReference>
<dbReference type="AlphaFoldDB" id="A0AAE3G199"/>
<dbReference type="PANTHER" id="PTHR38686">
    <property type="entry name" value="APOLIPOPROTEIN N-ACYLTRANSFERASE"/>
    <property type="match status" value="1"/>
</dbReference>
<feature type="transmembrane region" description="Helical" evidence="9">
    <location>
        <begin position="123"/>
        <end position="145"/>
    </location>
</feature>
<sequence length="504" mass="55350">MTEAFEKPAWAGRAAVVLPAAALSGALIALALSPFHWSWLTLLSPAALFYLVAAAPRRLAPWVGYVYGVGYFGAGGHWIYYSVGEFGGGPLVALVFCAALAAAFGLLIWALVHLWLRVRPQAALPAVTVALPTCWMAVEWVRSWLFTGTTWLQLGYAHVDNWLGGYAPIIGALGISMLVSVLAGLIAWAALVRRRKPAIVAVVAVVVVWLIGGVMQRDWTSPAAEPLQIALLQGNVPQDQKWLPENRQRQLDLYERLTSRFWGADVVIWPETAIPAFQHQVSREFLAPLLADAEDYGTDVLVGLPSWDSETRAVYNTVLALGQEVDVYHKRHLVPFGEYVPFRRYLGAALDVFGAPMADFTPGWTAGPLMVGGQPMAISICYEITFPNEVRDFLPEATVLVNVSNDAWFGTSIGPHQHFQMARMRALEMGRPLVRATNTGITASVDHRGQVIARVPQFTVDALLTEVTPHEGVTPYMWWGNWPVLVLLFAALGVCGVMRYGLRR</sequence>
<keyword evidence="4 9" id="KW-0808">Transferase</keyword>
<dbReference type="Pfam" id="PF00795">
    <property type="entry name" value="CN_hydrolase"/>
    <property type="match status" value="1"/>
</dbReference>
<dbReference type="GO" id="GO:0042158">
    <property type="term" value="P:lipoprotein biosynthetic process"/>
    <property type="evidence" value="ECO:0007669"/>
    <property type="project" value="UniProtKB-UniRule"/>
</dbReference>
<dbReference type="InterPro" id="IPR036526">
    <property type="entry name" value="C-N_Hydrolase_sf"/>
</dbReference>
<dbReference type="Proteomes" id="UP001205843">
    <property type="component" value="Unassembled WGS sequence"/>
</dbReference>
<accession>A0AAE3G199</accession>
<evidence type="ECO:0000256" key="4">
    <source>
        <dbReference type="ARBA" id="ARBA00022679"/>
    </source>
</evidence>
<feature type="transmembrane region" description="Helical" evidence="9">
    <location>
        <begin position="198"/>
        <end position="215"/>
    </location>
</feature>
<dbReference type="EC" id="2.3.1.269" evidence="9"/>
<dbReference type="SUPFAM" id="SSF56317">
    <property type="entry name" value="Carbon-nitrogen hydrolase"/>
    <property type="match status" value="1"/>
</dbReference>
<feature type="domain" description="CN hydrolase" evidence="10">
    <location>
        <begin position="232"/>
        <end position="469"/>
    </location>
</feature>
<evidence type="ECO:0000256" key="9">
    <source>
        <dbReference type="HAMAP-Rule" id="MF_01148"/>
    </source>
</evidence>
<evidence type="ECO:0000256" key="7">
    <source>
        <dbReference type="ARBA" id="ARBA00023136"/>
    </source>
</evidence>
<feature type="transmembrane region" description="Helical" evidence="9">
    <location>
        <begin position="12"/>
        <end position="31"/>
    </location>
</feature>